<reference evidence="2" key="1">
    <citation type="journal article" date="2019" name="Int. J. Syst. Evol. Microbiol.">
        <title>The Global Catalogue of Microorganisms (GCM) 10K type strain sequencing project: providing services to taxonomists for standard genome sequencing and annotation.</title>
        <authorList>
            <consortium name="The Broad Institute Genomics Platform"/>
            <consortium name="The Broad Institute Genome Sequencing Center for Infectious Disease"/>
            <person name="Wu L."/>
            <person name="Ma J."/>
        </authorList>
    </citation>
    <scope>NUCLEOTIDE SEQUENCE [LARGE SCALE GENOMIC DNA]</scope>
    <source>
        <strain evidence="2">KCTC 52232</strain>
    </source>
</reference>
<protein>
    <recommendedName>
        <fullName evidence="3">Plasmid stabilization system protein ParE</fullName>
    </recommendedName>
</protein>
<dbReference type="RefSeq" id="WP_377128833.1">
    <property type="nucleotide sequence ID" value="NZ_JBHUHN010000001.1"/>
</dbReference>
<dbReference type="EMBL" id="JBHUON010000017">
    <property type="protein sequence ID" value="MFD2865815.1"/>
    <property type="molecule type" value="Genomic_DNA"/>
</dbReference>
<evidence type="ECO:0000313" key="1">
    <source>
        <dbReference type="EMBL" id="MFD2865815.1"/>
    </source>
</evidence>
<comment type="caution">
    <text evidence="1">The sequence shown here is derived from an EMBL/GenBank/DDBJ whole genome shotgun (WGS) entry which is preliminary data.</text>
</comment>
<proteinExistence type="predicted"/>
<dbReference type="Proteomes" id="UP001597601">
    <property type="component" value="Unassembled WGS sequence"/>
</dbReference>
<sequence>MAEKILPVIYSDRAISNSLIIKKFLLSKFTPKEVNAFYEMLNKFEQIVSVFPEIYPKSAIKSKARRAVLSKQLSVFYILYKEQISVVGIVDNRMGYDKWPS</sequence>
<keyword evidence="2" id="KW-1185">Reference proteome</keyword>
<gene>
    <name evidence="1" type="ORF">ACFSYC_14035</name>
</gene>
<name>A0ABW5XTF7_9SPHI</name>
<evidence type="ECO:0008006" key="3">
    <source>
        <dbReference type="Google" id="ProtNLM"/>
    </source>
</evidence>
<organism evidence="1 2">
    <name type="scientific">Mucilaginibacter antarcticus</name>
    <dbReference type="NCBI Taxonomy" id="1855725"/>
    <lineage>
        <taxon>Bacteria</taxon>
        <taxon>Pseudomonadati</taxon>
        <taxon>Bacteroidota</taxon>
        <taxon>Sphingobacteriia</taxon>
        <taxon>Sphingobacteriales</taxon>
        <taxon>Sphingobacteriaceae</taxon>
        <taxon>Mucilaginibacter</taxon>
    </lineage>
</organism>
<dbReference type="Gene3D" id="3.30.2310.20">
    <property type="entry name" value="RelE-like"/>
    <property type="match status" value="1"/>
</dbReference>
<dbReference type="InterPro" id="IPR035093">
    <property type="entry name" value="RelE/ParE_toxin_dom_sf"/>
</dbReference>
<accession>A0ABW5XTF7</accession>
<evidence type="ECO:0000313" key="2">
    <source>
        <dbReference type="Proteomes" id="UP001597601"/>
    </source>
</evidence>